<dbReference type="InterPro" id="IPR011032">
    <property type="entry name" value="GroES-like_sf"/>
</dbReference>
<dbReference type="InterPro" id="IPR002328">
    <property type="entry name" value="ADH_Zn_CS"/>
</dbReference>
<evidence type="ECO:0000256" key="5">
    <source>
        <dbReference type="ARBA" id="ARBA00023002"/>
    </source>
</evidence>
<dbReference type="Gene3D" id="3.90.180.10">
    <property type="entry name" value="Medium-chain alcohol dehydrogenases, catalytic domain"/>
    <property type="match status" value="1"/>
</dbReference>
<dbReference type="PANTHER" id="PTHR43350">
    <property type="entry name" value="NAD-DEPENDENT ALCOHOL DEHYDROGENASE"/>
    <property type="match status" value="1"/>
</dbReference>
<keyword evidence="4 6" id="KW-0862">Zinc</keyword>
<dbReference type="Pfam" id="PF08240">
    <property type="entry name" value="ADH_N"/>
    <property type="match status" value="1"/>
</dbReference>
<reference evidence="8" key="1">
    <citation type="journal article" date="2021" name="PeerJ">
        <title>Extensive microbial diversity within the chicken gut microbiome revealed by metagenomics and culture.</title>
        <authorList>
            <person name="Gilroy R."/>
            <person name="Ravi A."/>
            <person name="Getino M."/>
            <person name="Pursley I."/>
            <person name="Horton D.L."/>
            <person name="Alikhan N.F."/>
            <person name="Baker D."/>
            <person name="Gharbi K."/>
            <person name="Hall N."/>
            <person name="Watson M."/>
            <person name="Adriaenssens E.M."/>
            <person name="Foster-Nyarko E."/>
            <person name="Jarju S."/>
            <person name="Secka A."/>
            <person name="Antonio M."/>
            <person name="Oren A."/>
            <person name="Chaudhuri R.R."/>
            <person name="La Ragione R."/>
            <person name="Hildebrand F."/>
            <person name="Pallen M.J."/>
        </authorList>
    </citation>
    <scope>NUCLEOTIDE SEQUENCE</scope>
    <source>
        <strain evidence="8">ChiGjej5B5-7349</strain>
    </source>
</reference>
<feature type="domain" description="Enoyl reductase (ER)" evidence="7">
    <location>
        <begin position="8"/>
        <end position="309"/>
    </location>
</feature>
<organism evidence="8 9">
    <name type="scientific">Brevibacterium senegalense</name>
    <dbReference type="NCBI Taxonomy" id="1033736"/>
    <lineage>
        <taxon>Bacteria</taxon>
        <taxon>Bacillati</taxon>
        <taxon>Actinomycetota</taxon>
        <taxon>Actinomycetes</taxon>
        <taxon>Micrococcales</taxon>
        <taxon>Brevibacteriaceae</taxon>
        <taxon>Brevibacterium</taxon>
    </lineage>
</organism>
<name>A0A921MCZ1_9MICO</name>
<dbReference type="OrthoDB" id="3567264at2"/>
<keyword evidence="3 6" id="KW-0479">Metal-binding</keyword>
<evidence type="ECO:0000313" key="8">
    <source>
        <dbReference type="EMBL" id="HJG79950.1"/>
    </source>
</evidence>
<dbReference type="PANTHER" id="PTHR43350:SF17">
    <property type="entry name" value="NAD-DEPENDENT ALCOHOL DEHYDROGENASE"/>
    <property type="match status" value="1"/>
</dbReference>
<dbReference type="PROSITE" id="PS00059">
    <property type="entry name" value="ADH_ZINC"/>
    <property type="match status" value="1"/>
</dbReference>
<dbReference type="GO" id="GO:0008270">
    <property type="term" value="F:zinc ion binding"/>
    <property type="evidence" value="ECO:0007669"/>
    <property type="project" value="InterPro"/>
</dbReference>
<dbReference type="InterPro" id="IPR020843">
    <property type="entry name" value="ER"/>
</dbReference>
<dbReference type="InterPro" id="IPR013149">
    <property type="entry name" value="ADH-like_C"/>
</dbReference>
<dbReference type="EMBL" id="DYUK01000130">
    <property type="protein sequence ID" value="HJG79950.1"/>
    <property type="molecule type" value="Genomic_DNA"/>
</dbReference>
<evidence type="ECO:0000256" key="3">
    <source>
        <dbReference type="ARBA" id="ARBA00022723"/>
    </source>
</evidence>
<dbReference type="SUPFAM" id="SSF51735">
    <property type="entry name" value="NAD(P)-binding Rossmann-fold domains"/>
    <property type="match status" value="1"/>
</dbReference>
<dbReference type="CDD" id="cd08254">
    <property type="entry name" value="hydroxyacyl_CoA_DH"/>
    <property type="match status" value="1"/>
</dbReference>
<comment type="caution">
    <text evidence="8">The sequence shown here is derived from an EMBL/GenBank/DDBJ whole genome shotgun (WGS) entry which is preliminary data.</text>
</comment>
<comment type="similarity">
    <text evidence="2 6">Belongs to the zinc-containing alcohol dehydrogenase family.</text>
</comment>
<comment type="cofactor">
    <cofactor evidence="1 6">
        <name>Zn(2+)</name>
        <dbReference type="ChEBI" id="CHEBI:29105"/>
    </cofactor>
</comment>
<evidence type="ECO:0000256" key="6">
    <source>
        <dbReference type="RuleBase" id="RU361277"/>
    </source>
</evidence>
<reference evidence="8" key="2">
    <citation type="submission" date="2021-09" db="EMBL/GenBank/DDBJ databases">
        <authorList>
            <person name="Gilroy R."/>
        </authorList>
    </citation>
    <scope>NUCLEOTIDE SEQUENCE</scope>
    <source>
        <strain evidence="8">ChiGjej5B5-7349</strain>
    </source>
</reference>
<dbReference type="RefSeq" id="WP_019159696.1">
    <property type="nucleotide sequence ID" value="NZ_CABKRC010000007.1"/>
</dbReference>
<evidence type="ECO:0000256" key="1">
    <source>
        <dbReference type="ARBA" id="ARBA00001947"/>
    </source>
</evidence>
<dbReference type="Proteomes" id="UP000784435">
    <property type="component" value="Unassembled WGS sequence"/>
</dbReference>
<gene>
    <name evidence="8" type="ORF">K8V08_06025</name>
</gene>
<dbReference type="SMART" id="SM00829">
    <property type="entry name" value="PKS_ER"/>
    <property type="match status" value="1"/>
</dbReference>
<dbReference type="InterPro" id="IPR036291">
    <property type="entry name" value="NAD(P)-bd_dom_sf"/>
</dbReference>
<evidence type="ECO:0000256" key="4">
    <source>
        <dbReference type="ARBA" id="ARBA00022833"/>
    </source>
</evidence>
<dbReference type="InterPro" id="IPR013154">
    <property type="entry name" value="ADH-like_N"/>
</dbReference>
<evidence type="ECO:0000313" key="9">
    <source>
        <dbReference type="Proteomes" id="UP000784435"/>
    </source>
</evidence>
<dbReference type="SUPFAM" id="SSF50129">
    <property type="entry name" value="GroES-like"/>
    <property type="match status" value="1"/>
</dbReference>
<evidence type="ECO:0000259" key="7">
    <source>
        <dbReference type="SMART" id="SM00829"/>
    </source>
</evidence>
<sequence length="314" mass="33162">MKAWHFVGTHKPFERVDIEEPTAGPGKVVVDVQAAGLCHSDVGILEDEKWLDLMTVPVVPGHETAGVISEVGEGVTDWKVGDKVAVWPMIGPFGYGVNGGWEARAEADQDQLVAIPEGVSFEQAAAATDAGMTSAGAVFGKGEVKAGMKVGIIGYGGLGQIGARLAHLEGAEVYVAEIKEDVWDHARENGAVKVAKSITEFKDDQLDVIIDFAGFGTTTDEAIRTVKFQGRVVLVGMGRLEATIDTNALILGQVELVGSNGGSKENIATVLKWLAEGQIEPTLTTIDFEEIADGVGRLERGEVTGRLVARVAEG</sequence>
<accession>A0A921MCZ1</accession>
<evidence type="ECO:0000256" key="2">
    <source>
        <dbReference type="ARBA" id="ARBA00008072"/>
    </source>
</evidence>
<keyword evidence="5" id="KW-0560">Oxidoreductase</keyword>
<proteinExistence type="inferred from homology"/>
<protein>
    <submittedName>
        <fullName evidence="8">Zinc-binding dehydrogenase</fullName>
    </submittedName>
</protein>
<dbReference type="GO" id="GO:0016491">
    <property type="term" value="F:oxidoreductase activity"/>
    <property type="evidence" value="ECO:0007669"/>
    <property type="project" value="UniProtKB-KW"/>
</dbReference>
<dbReference type="AlphaFoldDB" id="A0A921MCZ1"/>
<dbReference type="Pfam" id="PF00107">
    <property type="entry name" value="ADH_zinc_N"/>
    <property type="match status" value="1"/>
</dbReference>